<feature type="signal peptide" evidence="17">
    <location>
        <begin position="1"/>
        <end position="19"/>
    </location>
</feature>
<keyword evidence="3" id="KW-0964">Secreted</keyword>
<evidence type="ECO:0000256" key="5">
    <source>
        <dbReference type="ARBA" id="ARBA00022737"/>
    </source>
</evidence>
<evidence type="ECO:0000313" key="18">
    <source>
        <dbReference type="EMBL" id="QDS71687.1"/>
    </source>
</evidence>
<keyword evidence="5" id="KW-0677">Repeat</keyword>
<dbReference type="Pfam" id="PF00295">
    <property type="entry name" value="Glyco_hydro_28"/>
    <property type="match status" value="1"/>
</dbReference>
<keyword evidence="7" id="KW-1015">Disulfide bond</keyword>
<dbReference type="GO" id="GO:0004650">
    <property type="term" value="F:polygalacturonase activity"/>
    <property type="evidence" value="ECO:0007669"/>
    <property type="project" value="InterPro"/>
</dbReference>
<evidence type="ECO:0000256" key="3">
    <source>
        <dbReference type="ARBA" id="ARBA00022525"/>
    </source>
</evidence>
<evidence type="ECO:0000256" key="8">
    <source>
        <dbReference type="ARBA" id="ARBA00023180"/>
    </source>
</evidence>
<dbReference type="STRING" id="50376.A0A517L7S1"/>
<dbReference type="PANTHER" id="PTHR31736">
    <property type="match status" value="1"/>
</dbReference>
<dbReference type="GO" id="GO:0005576">
    <property type="term" value="C:extracellular region"/>
    <property type="evidence" value="ECO:0007669"/>
    <property type="project" value="UniProtKB-SubCell"/>
</dbReference>
<evidence type="ECO:0000256" key="17">
    <source>
        <dbReference type="SAM" id="SignalP"/>
    </source>
</evidence>
<evidence type="ECO:0000256" key="6">
    <source>
        <dbReference type="ARBA" id="ARBA00022801"/>
    </source>
</evidence>
<dbReference type="OrthoDB" id="187139at2759"/>
<evidence type="ECO:0000256" key="14">
    <source>
        <dbReference type="ARBA" id="ARBA00042262"/>
    </source>
</evidence>
<evidence type="ECO:0000256" key="16">
    <source>
        <dbReference type="RuleBase" id="RU361169"/>
    </source>
</evidence>
<evidence type="ECO:0000256" key="7">
    <source>
        <dbReference type="ARBA" id="ARBA00023157"/>
    </source>
</evidence>
<evidence type="ECO:0000256" key="10">
    <source>
        <dbReference type="ARBA" id="ARBA00023316"/>
    </source>
</evidence>
<accession>A0A517L7S1</accession>
<protein>
    <recommendedName>
        <fullName evidence="12">galacturonan 1,4-alpha-galacturonidase</fullName>
        <ecNumber evidence="12">3.2.1.67</ecNumber>
    </recommendedName>
    <alternativeName>
        <fullName evidence="13">Galacturan 1,4-alpha-galacturonidase C</fullName>
    </alternativeName>
    <alternativeName>
        <fullName evidence="14">Poly(1,4-alpha-D-galacturonide)galacturonohydrolase C</fullName>
    </alternativeName>
</protein>
<sequence>MLSKRVLALACLLSSQVLAQTRSKTCNVPPASGTADSTPAILDTFKNCSSDSVVVFKEGADYNIFTPLTFPTLKNVEIRMGGILHFPKDIPTVQKIVAAGGDKIFWIIIKGTNVDWIGSSSPNNGWIEAYGQNWYDTNPVGTGGLPNRPKLLQYKVVKGSLVNFKVRKPIAWCVSLIGSDVTVDGAIIDASSTSGRGAFNTDGFSINGNGFIIKNSKIMNGDDAITVHTGTNDFVFRDSTIGYETHGLSIGSLGMTPSKTESLSNLLFQNITMMGGLYGARIKSWAGGKGLVTNVTWDNIKMTNVTFPAFVTQIYQDQGKPKNSADFTWSGFTGTINSKNPGDASCLSKPCWYEQDLPPLKHNEAPIFLCASAKSCSNFVVKNFNLKNDEGVANTALCKNVDKTSSPNLGVTCTTF</sequence>
<proteinExistence type="inferred from homology"/>
<dbReference type="InterPro" id="IPR000743">
    <property type="entry name" value="Glyco_hydro_28"/>
</dbReference>
<evidence type="ECO:0000256" key="4">
    <source>
        <dbReference type="ARBA" id="ARBA00022729"/>
    </source>
</evidence>
<keyword evidence="6 16" id="KW-0378">Hydrolase</keyword>
<dbReference type="GO" id="GO:0005975">
    <property type="term" value="P:carbohydrate metabolic process"/>
    <property type="evidence" value="ECO:0007669"/>
    <property type="project" value="InterPro"/>
</dbReference>
<dbReference type="SUPFAM" id="SSF51126">
    <property type="entry name" value="Pectin lyase-like"/>
    <property type="match status" value="1"/>
</dbReference>
<dbReference type="AlphaFoldDB" id="A0A517L7S1"/>
<keyword evidence="10" id="KW-0961">Cell wall biogenesis/degradation</keyword>
<dbReference type="Proteomes" id="UP000316270">
    <property type="component" value="Chromosome 6"/>
</dbReference>
<dbReference type="EMBL" id="CP042190">
    <property type="protein sequence ID" value="QDS71687.1"/>
    <property type="molecule type" value="Genomic_DNA"/>
</dbReference>
<keyword evidence="4 17" id="KW-0732">Signal</keyword>
<evidence type="ECO:0000313" key="19">
    <source>
        <dbReference type="Proteomes" id="UP000316270"/>
    </source>
</evidence>
<evidence type="ECO:0000256" key="11">
    <source>
        <dbReference type="ARBA" id="ARBA00037312"/>
    </source>
</evidence>
<dbReference type="Gene3D" id="2.160.20.10">
    <property type="entry name" value="Single-stranded right-handed beta-helix, Pectin lyase-like"/>
    <property type="match status" value="1"/>
</dbReference>
<comment type="subcellular location">
    <subcellularLocation>
        <location evidence="1">Secreted</location>
    </subcellularLocation>
</comment>
<evidence type="ECO:0000256" key="9">
    <source>
        <dbReference type="ARBA" id="ARBA00023295"/>
    </source>
</evidence>
<dbReference type="EC" id="3.2.1.67" evidence="12"/>
<evidence type="ECO:0000256" key="12">
    <source>
        <dbReference type="ARBA" id="ARBA00038933"/>
    </source>
</evidence>
<evidence type="ECO:0000256" key="2">
    <source>
        <dbReference type="ARBA" id="ARBA00008834"/>
    </source>
</evidence>
<keyword evidence="8" id="KW-0325">Glycoprotein</keyword>
<feature type="chain" id="PRO_5021884282" description="galacturonan 1,4-alpha-galacturonidase" evidence="17">
    <location>
        <begin position="20"/>
        <end position="416"/>
    </location>
</feature>
<comment type="catalytic activity">
    <reaction evidence="15">
        <text>[(1-&gt;4)-alpha-D-galacturonosyl](n) + H2O = alpha-D-galacturonate + [(1-&gt;4)-alpha-D-galacturonosyl](n-1)</text>
        <dbReference type="Rhea" id="RHEA:14117"/>
        <dbReference type="Rhea" id="RHEA-COMP:14570"/>
        <dbReference type="Rhea" id="RHEA-COMP:14572"/>
        <dbReference type="ChEBI" id="CHEBI:15377"/>
        <dbReference type="ChEBI" id="CHEBI:58658"/>
        <dbReference type="ChEBI" id="CHEBI:140523"/>
        <dbReference type="EC" id="3.2.1.67"/>
    </reaction>
</comment>
<organism evidence="18 19">
    <name type="scientific">Venturia effusa</name>
    <dbReference type="NCBI Taxonomy" id="50376"/>
    <lineage>
        <taxon>Eukaryota</taxon>
        <taxon>Fungi</taxon>
        <taxon>Dikarya</taxon>
        <taxon>Ascomycota</taxon>
        <taxon>Pezizomycotina</taxon>
        <taxon>Dothideomycetes</taxon>
        <taxon>Pleosporomycetidae</taxon>
        <taxon>Venturiales</taxon>
        <taxon>Venturiaceae</taxon>
        <taxon>Venturia</taxon>
    </lineage>
</organism>
<dbReference type="GO" id="GO:0071555">
    <property type="term" value="P:cell wall organization"/>
    <property type="evidence" value="ECO:0007669"/>
    <property type="project" value="UniProtKB-KW"/>
</dbReference>
<keyword evidence="9 16" id="KW-0326">Glycosidase</keyword>
<keyword evidence="19" id="KW-1185">Reference proteome</keyword>
<comment type="function">
    <text evidence="11">Specific in hydrolyzing the terminal glycosidic bond of polygalacturonic acid and oligogalacturonates.</text>
</comment>
<gene>
    <name evidence="18" type="ORF">FKW77_008185</name>
</gene>
<evidence type="ECO:0000256" key="13">
    <source>
        <dbReference type="ARBA" id="ARBA00041474"/>
    </source>
</evidence>
<reference evidence="18 19" key="1">
    <citation type="submission" date="2019-07" db="EMBL/GenBank/DDBJ databases">
        <title>Finished genome of Venturia effusa.</title>
        <authorList>
            <person name="Young C.A."/>
            <person name="Cox M.P."/>
            <person name="Ganley A.R.D."/>
            <person name="David W.J."/>
        </authorList>
    </citation>
    <scope>NUCLEOTIDE SEQUENCE [LARGE SCALE GENOMIC DNA]</scope>
    <source>
        <strain evidence="19">albino</strain>
    </source>
</reference>
<evidence type="ECO:0000256" key="1">
    <source>
        <dbReference type="ARBA" id="ARBA00004613"/>
    </source>
</evidence>
<dbReference type="InterPro" id="IPR011050">
    <property type="entry name" value="Pectin_lyase_fold/virulence"/>
</dbReference>
<comment type="similarity">
    <text evidence="2 16">Belongs to the glycosyl hydrolase 28 family.</text>
</comment>
<dbReference type="GO" id="GO:0047911">
    <property type="term" value="F:galacturan 1,4-alpha-galacturonidase activity"/>
    <property type="evidence" value="ECO:0007669"/>
    <property type="project" value="UniProtKB-EC"/>
</dbReference>
<dbReference type="PANTHER" id="PTHR31736:SF11">
    <property type="entry name" value="EXOPOLYGALACTURONASE C-RELATED"/>
    <property type="match status" value="1"/>
</dbReference>
<dbReference type="InterPro" id="IPR012334">
    <property type="entry name" value="Pectin_lyas_fold"/>
</dbReference>
<name>A0A517L7S1_9PEZI</name>
<evidence type="ECO:0000256" key="15">
    <source>
        <dbReference type="ARBA" id="ARBA00048766"/>
    </source>
</evidence>